<dbReference type="PROSITE" id="PS51257">
    <property type="entry name" value="PROKAR_LIPOPROTEIN"/>
    <property type="match status" value="1"/>
</dbReference>
<dbReference type="SUPFAM" id="SSF53850">
    <property type="entry name" value="Periplasmic binding protein-like II"/>
    <property type="match status" value="1"/>
</dbReference>
<organism evidence="3 4">
    <name type="scientific">Bosea rubneri</name>
    <dbReference type="NCBI Taxonomy" id="3075434"/>
    <lineage>
        <taxon>Bacteria</taxon>
        <taxon>Pseudomonadati</taxon>
        <taxon>Pseudomonadota</taxon>
        <taxon>Alphaproteobacteria</taxon>
        <taxon>Hyphomicrobiales</taxon>
        <taxon>Boseaceae</taxon>
        <taxon>Bosea</taxon>
    </lineage>
</organism>
<dbReference type="InterPro" id="IPR006311">
    <property type="entry name" value="TAT_signal"/>
</dbReference>
<accession>A0ABU3S9T6</accession>
<evidence type="ECO:0000256" key="1">
    <source>
        <dbReference type="ARBA" id="ARBA00006987"/>
    </source>
</evidence>
<dbReference type="PROSITE" id="PS51318">
    <property type="entry name" value="TAT"/>
    <property type="match status" value="1"/>
</dbReference>
<dbReference type="RefSeq" id="WP_316019319.1">
    <property type="nucleotide sequence ID" value="NZ_JAWDID010000024.1"/>
</dbReference>
<dbReference type="Gene3D" id="3.40.190.150">
    <property type="entry name" value="Bordetella uptake gene, domain 1"/>
    <property type="match status" value="1"/>
</dbReference>
<dbReference type="InterPro" id="IPR042100">
    <property type="entry name" value="Bug_dom1"/>
</dbReference>
<feature type="chain" id="PRO_5047219433" evidence="2">
    <location>
        <begin position="26"/>
        <end position="324"/>
    </location>
</feature>
<dbReference type="PANTHER" id="PTHR42928:SF5">
    <property type="entry name" value="BLR1237 PROTEIN"/>
    <property type="match status" value="1"/>
</dbReference>
<reference evidence="3 4" key="1">
    <citation type="submission" date="2023-09" db="EMBL/GenBank/DDBJ databases">
        <title>Whole genome shotgun sequencing (WGS) of Bosea sp. ZW T0_25, isolated from stored onions (Allium cepa).</title>
        <authorList>
            <person name="Stoll D.A."/>
            <person name="Huch M."/>
        </authorList>
    </citation>
    <scope>NUCLEOTIDE SEQUENCE [LARGE SCALE GENOMIC DNA]</scope>
    <source>
        <strain evidence="3 4">ZW T0_25</strain>
    </source>
</reference>
<gene>
    <name evidence="3" type="ORF">RKE40_16510</name>
</gene>
<dbReference type="Gene3D" id="3.40.190.10">
    <property type="entry name" value="Periplasmic binding protein-like II"/>
    <property type="match status" value="1"/>
</dbReference>
<dbReference type="Pfam" id="PF03401">
    <property type="entry name" value="TctC"/>
    <property type="match status" value="1"/>
</dbReference>
<protein>
    <submittedName>
        <fullName evidence="3">Tripartite tricarboxylate transporter substrate binding protein</fullName>
    </submittedName>
</protein>
<keyword evidence="2" id="KW-0732">Signal</keyword>
<dbReference type="CDD" id="cd13578">
    <property type="entry name" value="PBP2_Bug27"/>
    <property type="match status" value="1"/>
</dbReference>
<dbReference type="PIRSF" id="PIRSF017082">
    <property type="entry name" value="YflP"/>
    <property type="match status" value="1"/>
</dbReference>
<name>A0ABU3S9T6_9HYPH</name>
<dbReference type="Proteomes" id="UP001254257">
    <property type="component" value="Unassembled WGS sequence"/>
</dbReference>
<evidence type="ECO:0000256" key="2">
    <source>
        <dbReference type="SAM" id="SignalP"/>
    </source>
</evidence>
<dbReference type="InterPro" id="IPR005064">
    <property type="entry name" value="BUG"/>
</dbReference>
<dbReference type="PANTHER" id="PTHR42928">
    <property type="entry name" value="TRICARBOXYLATE-BINDING PROTEIN"/>
    <property type="match status" value="1"/>
</dbReference>
<comment type="caution">
    <text evidence="3">The sequence shown here is derived from an EMBL/GenBank/DDBJ whole genome shotgun (WGS) entry which is preliminary data.</text>
</comment>
<evidence type="ECO:0000313" key="4">
    <source>
        <dbReference type="Proteomes" id="UP001254257"/>
    </source>
</evidence>
<proteinExistence type="inferred from homology"/>
<sequence length="324" mass="33451">MDRRTFLGGMAAAACAALGHSPALAQDYPARPVTILVPFAAGGGQDIFMRLISPGVSEAIKQSLVIDNRVGGAGNIAASAVARAAPDGYTLLLGTAATHGMNQALYKSLGFDAQTSFEPVAMLAEVPLVLVVNRDVPAKTVAELVAYLKANPGKINYGSSGVGGPLHLAGELFKTAAGVEAAHVPFRGSAPAITELLGGRLTFMFDTFAATEPYVADGSLRRLAIASATRASNAPDLPTMAEAGTPVEAYSWSGIFAPAGTPKPIVEKLGKAFSDAVANPALRTRLYEIGFLPAPDTPDALRKRVGSELIKWKAAAETAGLQPQ</sequence>
<dbReference type="EMBL" id="JAWDID010000024">
    <property type="protein sequence ID" value="MDU0341501.1"/>
    <property type="molecule type" value="Genomic_DNA"/>
</dbReference>
<feature type="signal peptide" evidence="2">
    <location>
        <begin position="1"/>
        <end position="25"/>
    </location>
</feature>
<comment type="similarity">
    <text evidence="1">Belongs to the UPF0065 (bug) family.</text>
</comment>
<keyword evidence="4" id="KW-1185">Reference proteome</keyword>
<evidence type="ECO:0000313" key="3">
    <source>
        <dbReference type="EMBL" id="MDU0341501.1"/>
    </source>
</evidence>